<proteinExistence type="predicted"/>
<dbReference type="Proteomes" id="UP000095003">
    <property type="component" value="Unassembled WGS sequence"/>
</dbReference>
<dbReference type="EMBL" id="MCGI01000001">
    <property type="protein sequence ID" value="ODM12508.1"/>
    <property type="molecule type" value="Genomic_DNA"/>
</dbReference>
<sequence>MNQQEFIRVVMNPVRQRIIQYLILHEEGTAASFKEELNDIPTASLYRHIKVLYEAGCIEVIRECRKRGTVEKTYALVKQPLGEGDRKSVEGLIQSALFSLMASFTGYFADEGNDFRKDMLSLTTSTLLLTDEEYMEMSGKIGAVFNEYIYNKPEEGRRPRRITFISSPCEEEQE</sequence>
<comment type="caution">
    <text evidence="1">The sequence shown here is derived from an EMBL/GenBank/DDBJ whole genome shotgun (WGS) entry which is preliminary data.</text>
</comment>
<protein>
    <recommendedName>
        <fullName evidence="3">Helix-turn-helix domain protein</fullName>
    </recommendedName>
</protein>
<dbReference type="InterPro" id="IPR036390">
    <property type="entry name" value="WH_DNA-bd_sf"/>
</dbReference>
<evidence type="ECO:0000313" key="1">
    <source>
        <dbReference type="EMBL" id="ODM12508.1"/>
    </source>
</evidence>
<name>A0A1E3AUX1_9FIRM</name>
<dbReference type="CDD" id="cd00090">
    <property type="entry name" value="HTH_ARSR"/>
    <property type="match status" value="1"/>
</dbReference>
<dbReference type="SUPFAM" id="SSF46785">
    <property type="entry name" value="Winged helix' DNA-binding domain"/>
    <property type="match status" value="1"/>
</dbReference>
<organism evidence="1 2">
    <name type="scientific">Eisenbergiella tayi</name>
    <dbReference type="NCBI Taxonomy" id="1432052"/>
    <lineage>
        <taxon>Bacteria</taxon>
        <taxon>Bacillati</taxon>
        <taxon>Bacillota</taxon>
        <taxon>Clostridia</taxon>
        <taxon>Lachnospirales</taxon>
        <taxon>Lachnospiraceae</taxon>
        <taxon>Eisenbergiella</taxon>
    </lineage>
</organism>
<dbReference type="Gene3D" id="6.10.140.2180">
    <property type="match status" value="1"/>
</dbReference>
<evidence type="ECO:0008006" key="3">
    <source>
        <dbReference type="Google" id="ProtNLM"/>
    </source>
</evidence>
<accession>A0A1E3AUX1</accession>
<dbReference type="InterPro" id="IPR011991">
    <property type="entry name" value="ArsR-like_HTH"/>
</dbReference>
<dbReference type="Gene3D" id="1.10.10.10">
    <property type="entry name" value="Winged helix-like DNA-binding domain superfamily/Winged helix DNA-binding domain"/>
    <property type="match status" value="1"/>
</dbReference>
<dbReference type="AlphaFoldDB" id="A0A1E3AUX1"/>
<evidence type="ECO:0000313" key="2">
    <source>
        <dbReference type="Proteomes" id="UP000095003"/>
    </source>
</evidence>
<dbReference type="Pfam" id="PF12840">
    <property type="entry name" value="HTH_20"/>
    <property type="match status" value="1"/>
</dbReference>
<gene>
    <name evidence="1" type="ORF">BEH84_00222</name>
</gene>
<dbReference type="InterPro" id="IPR036388">
    <property type="entry name" value="WH-like_DNA-bd_sf"/>
</dbReference>
<dbReference type="GeneID" id="93304733"/>
<dbReference type="RefSeq" id="WP_009253966.1">
    <property type="nucleotide sequence ID" value="NZ_BAABXS010000001.1"/>
</dbReference>
<reference evidence="1 2" key="1">
    <citation type="submission" date="2016-07" db="EMBL/GenBank/DDBJ databases">
        <title>Characterization of isolates of Eisenbergiella tayi derived from blood cultures, using whole genome sequencing.</title>
        <authorList>
            <person name="Burdz T."/>
            <person name="Wiebe D."/>
            <person name="Huynh C."/>
            <person name="Bernard K."/>
        </authorList>
    </citation>
    <scope>NUCLEOTIDE SEQUENCE [LARGE SCALE GENOMIC DNA]</scope>
    <source>
        <strain evidence="1 2">NML 120489</strain>
    </source>
</reference>